<dbReference type="AlphaFoldDB" id="A0A644X7A3"/>
<name>A0A644X7A3_9ZZZZ</name>
<gene>
    <name evidence="1" type="ORF">SDC9_58300</name>
</gene>
<protein>
    <submittedName>
        <fullName evidence="1">Uncharacterized protein</fullName>
    </submittedName>
</protein>
<comment type="caution">
    <text evidence="1">The sequence shown here is derived from an EMBL/GenBank/DDBJ whole genome shotgun (WGS) entry which is preliminary data.</text>
</comment>
<dbReference type="EMBL" id="VSSQ01001900">
    <property type="protein sequence ID" value="MPM11949.1"/>
    <property type="molecule type" value="Genomic_DNA"/>
</dbReference>
<evidence type="ECO:0000313" key="1">
    <source>
        <dbReference type="EMBL" id="MPM11949.1"/>
    </source>
</evidence>
<sequence>MKTGNAFLRPLVSILSATACIFFFFSLTAHAAPLQPFTSPALISKPDYPDRFTAPFVEPDGPSLKTPFFLSGDGYLYSVDSRGGRIYTVPLSYGLPVMPVMVPYFFVPLIQELP</sequence>
<reference evidence="1" key="1">
    <citation type="submission" date="2019-08" db="EMBL/GenBank/DDBJ databases">
        <authorList>
            <person name="Kucharzyk K."/>
            <person name="Murdoch R.W."/>
            <person name="Higgins S."/>
            <person name="Loffler F."/>
        </authorList>
    </citation>
    <scope>NUCLEOTIDE SEQUENCE</scope>
</reference>
<organism evidence="1">
    <name type="scientific">bioreactor metagenome</name>
    <dbReference type="NCBI Taxonomy" id="1076179"/>
    <lineage>
        <taxon>unclassified sequences</taxon>
        <taxon>metagenomes</taxon>
        <taxon>ecological metagenomes</taxon>
    </lineage>
</organism>
<dbReference type="PROSITE" id="PS51257">
    <property type="entry name" value="PROKAR_LIPOPROTEIN"/>
    <property type="match status" value="1"/>
</dbReference>
<proteinExistence type="predicted"/>
<accession>A0A644X7A3</accession>